<accession>A0A1I3E9M1</accession>
<evidence type="ECO:0000313" key="4">
    <source>
        <dbReference type="Proteomes" id="UP000183635"/>
    </source>
</evidence>
<gene>
    <name evidence="3" type="ORF">SAMN04488021_14615</name>
</gene>
<dbReference type="InterPro" id="IPR027417">
    <property type="entry name" value="P-loop_NTPase"/>
</dbReference>
<dbReference type="InterPro" id="IPR003495">
    <property type="entry name" value="CobW/HypB/UreG_nucleotide-bd"/>
</dbReference>
<name>A0A1I3E9M1_9RHOB</name>
<organism evidence="3 4">
    <name type="scientific">Paracoccus aminovorans</name>
    <dbReference type="NCBI Taxonomy" id="34004"/>
    <lineage>
        <taxon>Bacteria</taxon>
        <taxon>Pseudomonadati</taxon>
        <taxon>Pseudomonadota</taxon>
        <taxon>Alphaproteobacteria</taxon>
        <taxon>Rhodobacterales</taxon>
        <taxon>Paracoccaceae</taxon>
        <taxon>Paracoccus</taxon>
    </lineage>
</organism>
<proteinExistence type="predicted"/>
<dbReference type="STRING" id="34004.SAMN04488021_14615"/>
<dbReference type="PANTHER" id="PTHR13748">
    <property type="entry name" value="COBW-RELATED"/>
    <property type="match status" value="1"/>
</dbReference>
<dbReference type="Pfam" id="PF07683">
    <property type="entry name" value="CobW_C"/>
    <property type="match status" value="1"/>
</dbReference>
<dbReference type="SUPFAM" id="SSF90002">
    <property type="entry name" value="Hypothetical protein YjiA, C-terminal domain"/>
    <property type="match status" value="1"/>
</dbReference>
<feature type="domain" description="CobW C-terminal" evidence="2">
    <location>
        <begin position="213"/>
        <end position="299"/>
    </location>
</feature>
<keyword evidence="4" id="KW-1185">Reference proteome</keyword>
<dbReference type="CDD" id="cd03112">
    <property type="entry name" value="CobW-like"/>
    <property type="match status" value="1"/>
</dbReference>
<dbReference type="Proteomes" id="UP000183635">
    <property type="component" value="Unassembled WGS sequence"/>
</dbReference>
<dbReference type="InterPro" id="IPR051316">
    <property type="entry name" value="Zinc-reg_GTPase_activator"/>
</dbReference>
<dbReference type="Gene3D" id="3.40.50.300">
    <property type="entry name" value="P-loop containing nucleotide triphosphate hydrolases"/>
    <property type="match status" value="1"/>
</dbReference>
<evidence type="ECO:0000256" key="1">
    <source>
        <dbReference type="ARBA" id="ARBA00045658"/>
    </source>
</evidence>
<dbReference type="OrthoDB" id="9808822at2"/>
<sequence length="311" mass="32741">MAPPLPVNLLCGYLGAGKTTLLNRLLDRQGERILVMVNDFGDIAVDAALIAGRSADTIQLSNGCICCSMGGGLFDAFERALSLRDRVNRLVIEASGVAEPRRLAAFALAEPELDCRAVVAVVDPQSLAERLADPRIGKVAESQIRGADAVFLSRADIAGRAALRRTARLVARLNPLASQHVALDGDFMQALAAPHDGRSLAALAPDPDHGRLFASRTISLAPPPDREQLVAIIDRHRRAVHRLKGYVLLPGSDGPHLLQLAGGLLSLNPSAPPEGMVANRLVAISPDAEALAQLAADLAFSPSCPVPARSG</sequence>
<comment type="function">
    <text evidence="1">Zinc chaperone that directly transfers zinc cofactor to target proteins, thereby activating them. Zinc is transferred from the CXCC motif in the GTPase domain to the zinc binding site in target proteins in a process requiring GTP hydrolysis.</text>
</comment>
<dbReference type="SUPFAM" id="SSF52540">
    <property type="entry name" value="P-loop containing nucleoside triphosphate hydrolases"/>
    <property type="match status" value="1"/>
</dbReference>
<dbReference type="Pfam" id="PF02492">
    <property type="entry name" value="cobW"/>
    <property type="match status" value="1"/>
</dbReference>
<protein>
    <submittedName>
        <fullName evidence="3">GTPase, G3E family</fullName>
    </submittedName>
</protein>
<evidence type="ECO:0000313" key="3">
    <source>
        <dbReference type="EMBL" id="SFH95645.1"/>
    </source>
</evidence>
<dbReference type="SMART" id="SM00833">
    <property type="entry name" value="CobW_C"/>
    <property type="match status" value="1"/>
</dbReference>
<dbReference type="EMBL" id="FOPU01000046">
    <property type="protein sequence ID" value="SFH95645.1"/>
    <property type="molecule type" value="Genomic_DNA"/>
</dbReference>
<dbReference type="GO" id="GO:0005737">
    <property type="term" value="C:cytoplasm"/>
    <property type="evidence" value="ECO:0007669"/>
    <property type="project" value="TreeGrafter"/>
</dbReference>
<reference evidence="3 4" key="1">
    <citation type="submission" date="2016-10" db="EMBL/GenBank/DDBJ databases">
        <authorList>
            <person name="de Groot N.N."/>
        </authorList>
    </citation>
    <scope>NUCLEOTIDE SEQUENCE [LARGE SCALE GENOMIC DNA]</scope>
    <source>
        <strain evidence="3 4">DSM 8537</strain>
    </source>
</reference>
<dbReference type="PANTHER" id="PTHR13748:SF62">
    <property type="entry name" value="COBW DOMAIN-CONTAINING PROTEIN"/>
    <property type="match status" value="1"/>
</dbReference>
<dbReference type="AlphaFoldDB" id="A0A1I3E9M1"/>
<dbReference type="InterPro" id="IPR011629">
    <property type="entry name" value="CobW-like_C"/>
</dbReference>
<evidence type="ECO:0000259" key="2">
    <source>
        <dbReference type="SMART" id="SM00833"/>
    </source>
</evidence>
<dbReference type="RefSeq" id="WP_074970545.1">
    <property type="nucleotide sequence ID" value="NZ_CBCRYP010000038.1"/>
</dbReference>